<gene>
    <name evidence="2" type="ORF">H0H81_010336</name>
</gene>
<feature type="compositionally biased region" description="Basic residues" evidence="1">
    <location>
        <begin position="122"/>
        <end position="133"/>
    </location>
</feature>
<feature type="compositionally biased region" description="Basic and acidic residues" evidence="1">
    <location>
        <begin position="61"/>
        <end position="70"/>
    </location>
</feature>
<dbReference type="AlphaFoldDB" id="A0A9P7K2K7"/>
<feature type="compositionally biased region" description="Polar residues" evidence="1">
    <location>
        <begin position="1"/>
        <end position="13"/>
    </location>
</feature>
<keyword evidence="3" id="KW-1185">Reference proteome</keyword>
<accession>A0A9P7K2K7</accession>
<feature type="region of interest" description="Disordered" evidence="1">
    <location>
        <begin position="105"/>
        <end position="133"/>
    </location>
</feature>
<reference evidence="2" key="2">
    <citation type="submission" date="2021-10" db="EMBL/GenBank/DDBJ databases">
        <title>Phylogenomics reveals ancestral predisposition of the termite-cultivated fungus Termitomyces towards a domesticated lifestyle.</title>
        <authorList>
            <person name="Auxier B."/>
            <person name="Grum-Grzhimaylo A."/>
            <person name="Cardenas M.E."/>
            <person name="Lodge J.D."/>
            <person name="Laessoe T."/>
            <person name="Pedersen O."/>
            <person name="Smith M.E."/>
            <person name="Kuyper T.W."/>
            <person name="Franco-Molano E.A."/>
            <person name="Baroni T.J."/>
            <person name="Aanen D.K."/>
        </authorList>
    </citation>
    <scope>NUCLEOTIDE SEQUENCE</scope>
    <source>
        <strain evidence="2">D49</strain>
    </source>
</reference>
<protein>
    <submittedName>
        <fullName evidence="2">Uncharacterized protein</fullName>
    </submittedName>
</protein>
<feature type="compositionally biased region" description="Acidic residues" evidence="1">
    <location>
        <begin position="160"/>
        <end position="169"/>
    </location>
</feature>
<feature type="compositionally biased region" description="Basic and acidic residues" evidence="1">
    <location>
        <begin position="105"/>
        <end position="120"/>
    </location>
</feature>
<name>A0A9P7K2K7_9AGAR</name>
<evidence type="ECO:0000313" key="3">
    <source>
        <dbReference type="Proteomes" id="UP000717328"/>
    </source>
</evidence>
<reference evidence="2" key="1">
    <citation type="submission" date="2021-02" db="EMBL/GenBank/DDBJ databases">
        <authorList>
            <person name="Nieuwenhuis M."/>
            <person name="Van De Peppel L.J.J."/>
        </authorList>
    </citation>
    <scope>NUCLEOTIDE SEQUENCE</scope>
    <source>
        <strain evidence="2">D49</strain>
    </source>
</reference>
<evidence type="ECO:0000256" key="1">
    <source>
        <dbReference type="SAM" id="MobiDB-lite"/>
    </source>
</evidence>
<feature type="region of interest" description="Disordered" evidence="1">
    <location>
        <begin position="151"/>
        <end position="193"/>
    </location>
</feature>
<dbReference type="EMBL" id="JABCKI010006036">
    <property type="protein sequence ID" value="KAG5635711.1"/>
    <property type="molecule type" value="Genomic_DNA"/>
</dbReference>
<sequence length="283" mass="32827">MAQSNNSIASTQDVGDRSTKKQRRRERKKKEQEKDEQRVLDKEQKPIRSAQLPNKSGQGQHDAKRQQFCDIESLKSSKSLDDQYYDMERQLERVKERNRALEAELAEAKTESDLLRESAHVMKSKLSKRKKRLKRTKLECENFALKEKLAELEGSRESGDGSDDGDDNSSDCGSGEDSWYTDSDKESTGYSDDEWEIDEPAIASYSKVAQLEARIDKLMKYGKQCQPDVKDLQLIRRRIVCEQMKLGLETMYCKEYPLIPRQSFWDWSKKIPEGGFDAVDERF</sequence>
<comment type="caution">
    <text evidence="2">The sequence shown here is derived from an EMBL/GenBank/DDBJ whole genome shotgun (WGS) entry which is preliminary data.</text>
</comment>
<feature type="compositionally biased region" description="Basic and acidic residues" evidence="1">
    <location>
        <begin position="29"/>
        <end position="46"/>
    </location>
</feature>
<dbReference type="Proteomes" id="UP000717328">
    <property type="component" value="Unassembled WGS sequence"/>
</dbReference>
<feature type="region of interest" description="Disordered" evidence="1">
    <location>
        <begin position="1"/>
        <end position="70"/>
    </location>
</feature>
<evidence type="ECO:0000313" key="2">
    <source>
        <dbReference type="EMBL" id="KAG5635711.1"/>
    </source>
</evidence>
<organism evidence="2 3">
    <name type="scientific">Sphagnurus paluster</name>
    <dbReference type="NCBI Taxonomy" id="117069"/>
    <lineage>
        <taxon>Eukaryota</taxon>
        <taxon>Fungi</taxon>
        <taxon>Dikarya</taxon>
        <taxon>Basidiomycota</taxon>
        <taxon>Agaricomycotina</taxon>
        <taxon>Agaricomycetes</taxon>
        <taxon>Agaricomycetidae</taxon>
        <taxon>Agaricales</taxon>
        <taxon>Tricholomatineae</taxon>
        <taxon>Lyophyllaceae</taxon>
        <taxon>Sphagnurus</taxon>
    </lineage>
</organism>
<proteinExistence type="predicted"/>